<dbReference type="EMBL" id="VSSQ01092255">
    <property type="protein sequence ID" value="MPN37544.1"/>
    <property type="molecule type" value="Genomic_DNA"/>
</dbReference>
<dbReference type="GO" id="GO:0102318">
    <property type="term" value="F:2-deoxystreptamine glucosyltransferase activity"/>
    <property type="evidence" value="ECO:0007669"/>
    <property type="project" value="UniProtKB-EC"/>
</dbReference>
<dbReference type="CDD" id="cd03801">
    <property type="entry name" value="GT4_PimA-like"/>
    <property type="match status" value="1"/>
</dbReference>
<dbReference type="InterPro" id="IPR050194">
    <property type="entry name" value="Glycosyltransferase_grp1"/>
</dbReference>
<dbReference type="SUPFAM" id="SSF53756">
    <property type="entry name" value="UDP-Glycosyltransferase/glycogen phosphorylase"/>
    <property type="match status" value="1"/>
</dbReference>
<name>A0A645HN63_9ZZZZ</name>
<dbReference type="PANTHER" id="PTHR45947:SF3">
    <property type="entry name" value="SULFOQUINOVOSYL TRANSFERASE SQD2"/>
    <property type="match status" value="1"/>
</dbReference>
<dbReference type="Pfam" id="PF00534">
    <property type="entry name" value="Glycos_transf_1"/>
    <property type="match status" value="1"/>
</dbReference>
<gene>
    <name evidence="2" type="primary">kanF</name>
    <name evidence="2" type="ORF">SDC9_185064</name>
</gene>
<feature type="domain" description="Glycosyl transferase family 1" evidence="1">
    <location>
        <begin position="1"/>
        <end position="116"/>
    </location>
</feature>
<reference evidence="2" key="1">
    <citation type="submission" date="2019-08" db="EMBL/GenBank/DDBJ databases">
        <authorList>
            <person name="Kucharzyk K."/>
            <person name="Murdoch R.W."/>
            <person name="Higgins S."/>
            <person name="Loffler F."/>
        </authorList>
    </citation>
    <scope>NUCLEOTIDE SEQUENCE</scope>
</reference>
<accession>A0A645HN63</accession>
<keyword evidence="2" id="KW-0808">Transferase</keyword>
<organism evidence="2">
    <name type="scientific">bioreactor metagenome</name>
    <dbReference type="NCBI Taxonomy" id="1076179"/>
    <lineage>
        <taxon>unclassified sequences</taxon>
        <taxon>metagenomes</taxon>
        <taxon>ecological metagenomes</taxon>
    </lineage>
</organism>
<evidence type="ECO:0000313" key="2">
    <source>
        <dbReference type="EMBL" id="MPN37544.1"/>
    </source>
</evidence>
<sequence>MIGDGPLKKSLEKRVEETGLSNNFYFTGEISRGEVFGYLDHADIFALPSIDEAFGISILEAILKNVPVVAMNHSGVSDIIKNGVNGYLADNITEFSSYLHTLIEKPALRTLLATRASQELSKYDWNQIYKQTNKVYTKVIYEKHHNNN</sequence>
<dbReference type="PANTHER" id="PTHR45947">
    <property type="entry name" value="SULFOQUINOVOSYL TRANSFERASE SQD2"/>
    <property type="match status" value="1"/>
</dbReference>
<dbReference type="AlphaFoldDB" id="A0A645HN63"/>
<proteinExistence type="predicted"/>
<comment type="caution">
    <text evidence="2">The sequence shown here is derived from an EMBL/GenBank/DDBJ whole genome shotgun (WGS) entry which is preliminary data.</text>
</comment>
<dbReference type="InterPro" id="IPR001296">
    <property type="entry name" value="Glyco_trans_1"/>
</dbReference>
<dbReference type="Gene3D" id="3.40.50.2000">
    <property type="entry name" value="Glycogen Phosphorylase B"/>
    <property type="match status" value="2"/>
</dbReference>
<keyword evidence="2" id="KW-0328">Glycosyltransferase</keyword>
<dbReference type="EC" id="2.4.1.284" evidence="2"/>
<protein>
    <submittedName>
        <fullName evidence="2">2-deoxystreptamine glucosyltransferase</fullName>
        <ecNumber evidence="2">2.4.1.284</ecNumber>
    </submittedName>
</protein>
<evidence type="ECO:0000259" key="1">
    <source>
        <dbReference type="Pfam" id="PF00534"/>
    </source>
</evidence>